<organism evidence="2 3">
    <name type="scientific">Albidovulum sediminicola</name>
    <dbReference type="NCBI Taxonomy" id="2984331"/>
    <lineage>
        <taxon>Bacteria</taxon>
        <taxon>Pseudomonadati</taxon>
        <taxon>Pseudomonadota</taxon>
        <taxon>Alphaproteobacteria</taxon>
        <taxon>Rhodobacterales</taxon>
        <taxon>Paracoccaceae</taxon>
        <taxon>Albidovulum</taxon>
    </lineage>
</organism>
<evidence type="ECO:0000313" key="2">
    <source>
        <dbReference type="EMBL" id="MCV2865600.1"/>
    </source>
</evidence>
<evidence type="ECO:0000313" key="3">
    <source>
        <dbReference type="Proteomes" id="UP001652503"/>
    </source>
</evidence>
<dbReference type="EMBL" id="JAOWLA010000011">
    <property type="protein sequence ID" value="MCV2865600.1"/>
    <property type="molecule type" value="Genomic_DNA"/>
</dbReference>
<evidence type="ECO:0000256" key="1">
    <source>
        <dbReference type="SAM" id="Phobius"/>
    </source>
</evidence>
<proteinExistence type="predicted"/>
<keyword evidence="1" id="KW-1133">Transmembrane helix</keyword>
<reference evidence="2 3" key="1">
    <citation type="submission" date="2022-10" db="EMBL/GenBank/DDBJ databases">
        <title>Defluviimonas sp. nov., isolated from ocean surface water.</title>
        <authorList>
            <person name="He W."/>
            <person name="Wang L."/>
            <person name="Zhang D.-F."/>
        </authorList>
    </citation>
    <scope>NUCLEOTIDE SEQUENCE [LARGE SCALE GENOMIC DNA]</scope>
    <source>
        <strain evidence="2 3">WL0075</strain>
    </source>
</reference>
<comment type="caution">
    <text evidence="2">The sequence shown here is derived from an EMBL/GenBank/DDBJ whole genome shotgun (WGS) entry which is preliminary data.</text>
</comment>
<keyword evidence="1" id="KW-0472">Membrane</keyword>
<gene>
    <name evidence="2" type="ORF">OE647_12780</name>
</gene>
<keyword evidence="3" id="KW-1185">Reference proteome</keyword>
<sequence length="56" mass="6076">MVVPILTLGQTTAWAPSTNRGAWGRVLWWARWVLSSAGWIVTALGAAAITGIIRRD</sequence>
<dbReference type="Proteomes" id="UP001652503">
    <property type="component" value="Unassembled WGS sequence"/>
</dbReference>
<accession>A0ABT2Z3M0</accession>
<name>A0ABT2Z3M0_9RHOB</name>
<protein>
    <submittedName>
        <fullName evidence="2">Uncharacterized protein</fullName>
    </submittedName>
</protein>
<feature type="transmembrane region" description="Helical" evidence="1">
    <location>
        <begin position="29"/>
        <end position="53"/>
    </location>
</feature>
<keyword evidence="1" id="KW-0812">Transmembrane</keyword>